<evidence type="ECO:0000256" key="2">
    <source>
        <dbReference type="ARBA" id="ARBA00022540"/>
    </source>
</evidence>
<dbReference type="EMBL" id="CADCXU010005929">
    <property type="protein sequence ID" value="CAA9997762.1"/>
    <property type="molecule type" value="Genomic_DNA"/>
</dbReference>
<keyword evidence="1" id="KW-0963">Cytoplasm</keyword>
<feature type="region of interest" description="Disordered" evidence="4">
    <location>
        <begin position="1"/>
        <end position="72"/>
    </location>
</feature>
<dbReference type="PANTHER" id="PTHR21681:SF0">
    <property type="entry name" value="EUKARYOTIC TRANSLATION INITIATION FACTOR 3 SUBUNIT J"/>
    <property type="match status" value="1"/>
</dbReference>
<evidence type="ECO:0000313" key="5">
    <source>
        <dbReference type="EMBL" id="CAA9997762.1"/>
    </source>
</evidence>
<reference evidence="5 6" key="1">
    <citation type="submission" date="2020-02" db="EMBL/GenBank/DDBJ databases">
        <authorList>
            <person name="Ferguson B K."/>
        </authorList>
    </citation>
    <scope>NUCLEOTIDE SEQUENCE [LARGE SCALE GENOMIC DNA]</scope>
</reference>
<evidence type="ECO:0000256" key="1">
    <source>
        <dbReference type="ARBA" id="ARBA00022490"/>
    </source>
</evidence>
<organism evidence="5 6">
    <name type="scientific">Nesidiocoris tenuis</name>
    <dbReference type="NCBI Taxonomy" id="355587"/>
    <lineage>
        <taxon>Eukaryota</taxon>
        <taxon>Metazoa</taxon>
        <taxon>Ecdysozoa</taxon>
        <taxon>Arthropoda</taxon>
        <taxon>Hexapoda</taxon>
        <taxon>Insecta</taxon>
        <taxon>Pterygota</taxon>
        <taxon>Neoptera</taxon>
        <taxon>Paraneoptera</taxon>
        <taxon>Hemiptera</taxon>
        <taxon>Heteroptera</taxon>
        <taxon>Panheteroptera</taxon>
        <taxon>Cimicomorpha</taxon>
        <taxon>Miridae</taxon>
        <taxon>Dicyphina</taxon>
        <taxon>Nesidiocoris</taxon>
    </lineage>
</organism>
<dbReference type="PANTHER" id="PTHR21681">
    <property type="entry name" value="EUKARYOTIC TRANSLATION INITIATION FACTOR 3 SUBUNIT J"/>
    <property type="match status" value="1"/>
</dbReference>
<keyword evidence="2" id="KW-0396">Initiation factor</keyword>
<evidence type="ECO:0000313" key="6">
    <source>
        <dbReference type="Proteomes" id="UP000479000"/>
    </source>
</evidence>
<feature type="compositionally biased region" description="Acidic residues" evidence="4">
    <location>
        <begin position="26"/>
        <end position="44"/>
    </location>
</feature>
<evidence type="ECO:0000256" key="3">
    <source>
        <dbReference type="ARBA" id="ARBA00022917"/>
    </source>
</evidence>
<keyword evidence="3" id="KW-0648">Protein biosynthesis</keyword>
<dbReference type="Proteomes" id="UP000479000">
    <property type="component" value="Unassembled WGS sequence"/>
</dbReference>
<dbReference type="Pfam" id="PF08597">
    <property type="entry name" value="eIF3_subunit"/>
    <property type="match status" value="1"/>
</dbReference>
<protein>
    <submittedName>
        <fullName evidence="5">Uncharacterized protein</fullName>
    </submittedName>
</protein>
<dbReference type="GO" id="GO:0003743">
    <property type="term" value="F:translation initiation factor activity"/>
    <property type="evidence" value="ECO:0007669"/>
    <property type="project" value="UniProtKB-KW"/>
</dbReference>
<dbReference type="InterPro" id="IPR013906">
    <property type="entry name" value="eIF3j"/>
</dbReference>
<proteinExistence type="predicted"/>
<name>A0A6H5G774_9HEMI</name>
<accession>A0A6H5G774</accession>
<dbReference type="GO" id="GO:0005852">
    <property type="term" value="C:eukaryotic translation initiation factor 3 complex"/>
    <property type="evidence" value="ECO:0007669"/>
    <property type="project" value="InterPro"/>
</dbReference>
<dbReference type="InterPro" id="IPR023194">
    <property type="entry name" value="eIF3-like_dom_sf"/>
</dbReference>
<keyword evidence="6" id="KW-1185">Reference proteome</keyword>
<dbReference type="OrthoDB" id="20381at2759"/>
<gene>
    <name evidence="5" type="ORF">NTEN_LOCUS4056</name>
</gene>
<dbReference type="Gene3D" id="1.10.246.60">
    <property type="entry name" value="Eukaryotic translation initiation factor 3 like domains"/>
    <property type="match status" value="1"/>
</dbReference>
<evidence type="ECO:0000256" key="4">
    <source>
        <dbReference type="SAM" id="MobiDB-lite"/>
    </source>
</evidence>
<sequence>MDSWDVQPGSLSKLTSLKDGNGKWEGEDDDEDVMESWDQDDEEQKSDTGPTKEAVSKKIPNGKSNLKKSVEKFEDKQKKKKLDSFKKIPETSEIELEDQIAEKLRRQKLQEESDLALAREVFGEIPTMKLILSDIIRTVKSKTCYQQLKVRFGLLSLGALGKASLESKEDFDSLKNEVLKLTSDAVKNANFAAFTEEIVNALAVHLSSVDLKRIHTRLGNLHIEKSKLEKGDKVKKPKCKVKAKLKMESGAANEFLHSGYADYDQDFDDFI</sequence>
<dbReference type="AlphaFoldDB" id="A0A6H5G774"/>